<keyword evidence="4" id="KW-0472">Membrane</keyword>
<dbReference type="AlphaFoldDB" id="A0A8S2ZJ37"/>
<accession>A0A8S2ZJ37</accession>
<dbReference type="InterPro" id="IPR057366">
    <property type="entry name" value="TRPM-like"/>
</dbReference>
<evidence type="ECO:0000259" key="5">
    <source>
        <dbReference type="Pfam" id="PF25508"/>
    </source>
</evidence>
<gene>
    <name evidence="6" type="ORF">SRO942_LOCUS49944</name>
</gene>
<comment type="caution">
    <text evidence="6">The sequence shown here is derived from an EMBL/GenBank/DDBJ whole genome shotgun (WGS) entry which is preliminary data.</text>
</comment>
<name>A0A8S2ZJ37_9BILA</name>
<comment type="subcellular location">
    <subcellularLocation>
        <location evidence="1">Membrane</location>
        <topology evidence="1">Multi-pass membrane protein</topology>
    </subcellularLocation>
</comment>
<sequence length="136" mass="16063">MRTRICASLIASKIIKTIAQREYDSSIRHEYEEEANYFELFAIECLTCCYNNDKEYACELVIRQVDLFGGVTCLQVAVAADNKKFLHEETCQLALTNIWYDRIEPLRKYKYQFYIDLLTFNIPSTIMHVLKQKKNQ</sequence>
<proteinExistence type="predicted"/>
<evidence type="ECO:0000313" key="7">
    <source>
        <dbReference type="Proteomes" id="UP000681722"/>
    </source>
</evidence>
<dbReference type="GO" id="GO:0005261">
    <property type="term" value="F:monoatomic cation channel activity"/>
    <property type="evidence" value="ECO:0007669"/>
    <property type="project" value="TreeGrafter"/>
</dbReference>
<dbReference type="InterPro" id="IPR050927">
    <property type="entry name" value="TRPM"/>
</dbReference>
<feature type="domain" description="TRPM-like" evidence="5">
    <location>
        <begin position="5"/>
        <end position="86"/>
    </location>
</feature>
<dbReference type="GO" id="GO:0005886">
    <property type="term" value="C:plasma membrane"/>
    <property type="evidence" value="ECO:0007669"/>
    <property type="project" value="TreeGrafter"/>
</dbReference>
<keyword evidence="2" id="KW-0812">Transmembrane</keyword>
<dbReference type="EMBL" id="CAJOBC010137503">
    <property type="protein sequence ID" value="CAF4634136.1"/>
    <property type="molecule type" value="Genomic_DNA"/>
</dbReference>
<dbReference type="PANTHER" id="PTHR13800:SF1">
    <property type="entry name" value="TRANSIENT RECEPTOR POTENTIAL CATION CHANNEL TRPM"/>
    <property type="match status" value="1"/>
</dbReference>
<evidence type="ECO:0000256" key="3">
    <source>
        <dbReference type="ARBA" id="ARBA00022989"/>
    </source>
</evidence>
<organism evidence="6 7">
    <name type="scientific">Didymodactylos carnosus</name>
    <dbReference type="NCBI Taxonomy" id="1234261"/>
    <lineage>
        <taxon>Eukaryota</taxon>
        <taxon>Metazoa</taxon>
        <taxon>Spiralia</taxon>
        <taxon>Gnathifera</taxon>
        <taxon>Rotifera</taxon>
        <taxon>Eurotatoria</taxon>
        <taxon>Bdelloidea</taxon>
        <taxon>Philodinida</taxon>
        <taxon>Philodinidae</taxon>
        <taxon>Didymodactylos</taxon>
    </lineage>
</organism>
<keyword evidence="3" id="KW-1133">Transmembrane helix</keyword>
<dbReference type="PANTHER" id="PTHR13800">
    <property type="entry name" value="TRANSIENT RECEPTOR POTENTIAL CATION CHANNEL, SUBFAMILY M, MEMBER 6"/>
    <property type="match status" value="1"/>
</dbReference>
<evidence type="ECO:0000256" key="2">
    <source>
        <dbReference type="ARBA" id="ARBA00022692"/>
    </source>
</evidence>
<reference evidence="6" key="1">
    <citation type="submission" date="2021-02" db="EMBL/GenBank/DDBJ databases">
        <authorList>
            <person name="Nowell W R."/>
        </authorList>
    </citation>
    <scope>NUCLEOTIDE SEQUENCE</scope>
</reference>
<dbReference type="Pfam" id="PF25508">
    <property type="entry name" value="TRPM2"/>
    <property type="match status" value="1"/>
</dbReference>
<evidence type="ECO:0000256" key="4">
    <source>
        <dbReference type="ARBA" id="ARBA00023136"/>
    </source>
</evidence>
<evidence type="ECO:0000313" key="6">
    <source>
        <dbReference type="EMBL" id="CAF4634136.1"/>
    </source>
</evidence>
<evidence type="ECO:0000256" key="1">
    <source>
        <dbReference type="ARBA" id="ARBA00004141"/>
    </source>
</evidence>
<protein>
    <recommendedName>
        <fullName evidence="5">TRPM-like domain-containing protein</fullName>
    </recommendedName>
</protein>
<dbReference type="Proteomes" id="UP000681722">
    <property type="component" value="Unassembled WGS sequence"/>
</dbReference>
<dbReference type="GO" id="GO:0030001">
    <property type="term" value="P:metal ion transport"/>
    <property type="evidence" value="ECO:0007669"/>
    <property type="project" value="TreeGrafter"/>
</dbReference>
<dbReference type="OrthoDB" id="310870at2759"/>